<evidence type="ECO:0000256" key="2">
    <source>
        <dbReference type="ARBA" id="ARBA00022801"/>
    </source>
</evidence>
<evidence type="ECO:0000256" key="1">
    <source>
        <dbReference type="ARBA" id="ARBA00006499"/>
    </source>
</evidence>
<keyword evidence="2" id="KW-0378">Hydrolase</keyword>
<comment type="similarity">
    <text evidence="1">Belongs to the AB hydrolase superfamily. AB hydrolase 2 family.</text>
</comment>
<dbReference type="InParanoid" id="A0A4R6QSS3"/>
<dbReference type="OrthoDB" id="9801763at2"/>
<sequence length="241" mass="25383">MKISALAHTPDSGPVELLYLLYHGVGGSASDMAPLVQRLASEYPQAAVVCIDAPEPFDGVPGGGAGFQWFSVQAITEANRPERIAAAMPGFIAIVRQLQQHFGLPWERTALAGFSQGAIMALEAVQAESQLAGRVLAFSGRHGTPPDHAPQDVCVHLFHGLADAVVPHGPTLDSAKRLVALDADVTADLLPGIGHELAPALLDKAIAQLRGFIPKRLWREAYEQAPLANTVASSKNLTGPA</sequence>
<reference evidence="4 5" key="1">
    <citation type="submission" date="2019-03" db="EMBL/GenBank/DDBJ databases">
        <title>Genomic Encyclopedia of Type Strains, Phase IV (KMG-IV): sequencing the most valuable type-strain genomes for metagenomic binning, comparative biology and taxonomic classification.</title>
        <authorList>
            <person name="Goeker M."/>
        </authorList>
    </citation>
    <scope>NUCLEOTIDE SEQUENCE [LARGE SCALE GENOMIC DNA]</scope>
    <source>
        <strain evidence="4 5">DSM 16998</strain>
    </source>
</reference>
<evidence type="ECO:0000313" key="5">
    <source>
        <dbReference type="Proteomes" id="UP000295361"/>
    </source>
</evidence>
<dbReference type="FunCoup" id="A0A4R6QSS3">
    <property type="interactions" value="24"/>
</dbReference>
<evidence type="ECO:0000259" key="3">
    <source>
        <dbReference type="Pfam" id="PF02230"/>
    </source>
</evidence>
<dbReference type="EMBL" id="SNXS01000002">
    <property type="protein sequence ID" value="TDP73198.1"/>
    <property type="molecule type" value="Genomic_DNA"/>
</dbReference>
<evidence type="ECO:0000313" key="4">
    <source>
        <dbReference type="EMBL" id="TDP73198.1"/>
    </source>
</evidence>
<dbReference type="PANTHER" id="PTHR10655">
    <property type="entry name" value="LYSOPHOSPHOLIPASE-RELATED"/>
    <property type="match status" value="1"/>
</dbReference>
<dbReference type="SUPFAM" id="SSF53474">
    <property type="entry name" value="alpha/beta-Hydrolases"/>
    <property type="match status" value="1"/>
</dbReference>
<dbReference type="AlphaFoldDB" id="A0A4R6QSS3"/>
<dbReference type="RefSeq" id="WP_133700595.1">
    <property type="nucleotide sequence ID" value="NZ_SNXS01000002.1"/>
</dbReference>
<proteinExistence type="inferred from homology"/>
<comment type="caution">
    <text evidence="4">The sequence shown here is derived from an EMBL/GenBank/DDBJ whole genome shotgun (WGS) entry which is preliminary data.</text>
</comment>
<dbReference type="GO" id="GO:0016787">
    <property type="term" value="F:hydrolase activity"/>
    <property type="evidence" value="ECO:0007669"/>
    <property type="project" value="UniProtKB-KW"/>
</dbReference>
<dbReference type="PANTHER" id="PTHR10655:SF17">
    <property type="entry name" value="LYSOPHOSPHOLIPASE-LIKE PROTEIN 1"/>
    <property type="match status" value="1"/>
</dbReference>
<dbReference type="Proteomes" id="UP000295361">
    <property type="component" value="Unassembled WGS sequence"/>
</dbReference>
<keyword evidence="5" id="KW-1185">Reference proteome</keyword>
<dbReference type="Gene3D" id="3.40.50.1820">
    <property type="entry name" value="alpha/beta hydrolase"/>
    <property type="match status" value="1"/>
</dbReference>
<dbReference type="InterPro" id="IPR003140">
    <property type="entry name" value="PLipase/COase/thioEstase"/>
</dbReference>
<feature type="domain" description="Phospholipase/carboxylesterase/thioesterase" evidence="3">
    <location>
        <begin position="17"/>
        <end position="208"/>
    </location>
</feature>
<dbReference type="Pfam" id="PF02230">
    <property type="entry name" value="Abhydrolase_2"/>
    <property type="match status" value="1"/>
</dbReference>
<dbReference type="InterPro" id="IPR029058">
    <property type="entry name" value="AB_hydrolase_fold"/>
</dbReference>
<organism evidence="4 5">
    <name type="scientific">Roseateles toxinivorans</name>
    <dbReference type="NCBI Taxonomy" id="270368"/>
    <lineage>
        <taxon>Bacteria</taxon>
        <taxon>Pseudomonadati</taxon>
        <taxon>Pseudomonadota</taxon>
        <taxon>Betaproteobacteria</taxon>
        <taxon>Burkholderiales</taxon>
        <taxon>Sphaerotilaceae</taxon>
        <taxon>Roseateles</taxon>
    </lineage>
</organism>
<name>A0A4R6QSS3_9BURK</name>
<dbReference type="InterPro" id="IPR050565">
    <property type="entry name" value="LYPA1-2/EST-like"/>
</dbReference>
<accession>A0A4R6QSS3</accession>
<gene>
    <name evidence="4" type="ORF">DES47_102945</name>
</gene>
<dbReference type="NCBIfam" id="NF008525">
    <property type="entry name" value="PRK11460.1"/>
    <property type="match status" value="1"/>
</dbReference>
<protein>
    <submittedName>
        <fullName evidence="4">Phospholipase/carboxylesterase</fullName>
    </submittedName>
</protein>